<dbReference type="GO" id="GO:0003677">
    <property type="term" value="F:DNA binding"/>
    <property type="evidence" value="ECO:0007669"/>
    <property type="project" value="InterPro"/>
</dbReference>
<sequence>MTSLRSPSVRRRRLAAELRRLREQAGYTAEQASLKLGWSKGRLNRWEANQWTRPDISALRDLLNLYKVSGQHQEALLDLARSSRQKGWWTEYRDVFGEGAFVGLEAEASTIRSYQPVVIPGLLQTAAYAQALMVGARMYDATEVERRVQARLARQAVLRQREDAPQFWAIIEEAVLYRMIGDSGVMAEQLKALVDANEQPNVNIQIILNSFGAHAGLGGQFVILDFPNEQDSSVVYLDTPTERLLLEKREQIARYNLLFQHVSGAAISPSESTLFMRDRIEQLR</sequence>
<dbReference type="Gene3D" id="1.10.260.40">
    <property type="entry name" value="lambda repressor-like DNA-binding domains"/>
    <property type="match status" value="1"/>
</dbReference>
<dbReference type="InterPro" id="IPR001387">
    <property type="entry name" value="Cro/C1-type_HTH"/>
</dbReference>
<dbReference type="PROSITE" id="PS50943">
    <property type="entry name" value="HTH_CROC1"/>
    <property type="match status" value="1"/>
</dbReference>
<evidence type="ECO:0000313" key="2">
    <source>
        <dbReference type="EMBL" id="RCV48003.1"/>
    </source>
</evidence>
<protein>
    <submittedName>
        <fullName evidence="2">Transcriptional regulator</fullName>
    </submittedName>
</protein>
<dbReference type="InterPro" id="IPR010982">
    <property type="entry name" value="Lambda_DNA-bd_dom_sf"/>
</dbReference>
<dbReference type="SMART" id="SM00530">
    <property type="entry name" value="HTH_XRE"/>
    <property type="match status" value="1"/>
</dbReference>
<dbReference type="RefSeq" id="WP_114397956.1">
    <property type="nucleotide sequence ID" value="NZ_QEIM01000054.1"/>
</dbReference>
<keyword evidence="3" id="KW-1185">Reference proteome</keyword>
<dbReference type="Proteomes" id="UP000253318">
    <property type="component" value="Unassembled WGS sequence"/>
</dbReference>
<name>A0A368SXZ0_9ACTN</name>
<dbReference type="Pfam" id="PF19054">
    <property type="entry name" value="DUF5753"/>
    <property type="match status" value="1"/>
</dbReference>
<proteinExistence type="predicted"/>
<evidence type="ECO:0000259" key="1">
    <source>
        <dbReference type="PROSITE" id="PS50943"/>
    </source>
</evidence>
<feature type="domain" description="HTH cro/C1-type" evidence="1">
    <location>
        <begin position="18"/>
        <end position="73"/>
    </location>
</feature>
<comment type="caution">
    <text evidence="2">The sequence shown here is derived from an EMBL/GenBank/DDBJ whole genome shotgun (WGS) entry which is preliminary data.</text>
</comment>
<dbReference type="InterPro" id="IPR043917">
    <property type="entry name" value="DUF5753"/>
</dbReference>
<evidence type="ECO:0000313" key="3">
    <source>
        <dbReference type="Proteomes" id="UP000253318"/>
    </source>
</evidence>
<dbReference type="AlphaFoldDB" id="A0A368SXZ0"/>
<gene>
    <name evidence="2" type="ORF">DEF24_26660</name>
</gene>
<dbReference type="EMBL" id="QEIN01000434">
    <property type="protein sequence ID" value="RCV48003.1"/>
    <property type="molecule type" value="Genomic_DNA"/>
</dbReference>
<dbReference type="OrthoDB" id="5177725at2"/>
<dbReference type="CDD" id="cd00093">
    <property type="entry name" value="HTH_XRE"/>
    <property type="match status" value="1"/>
</dbReference>
<accession>A0A368SXZ0</accession>
<reference evidence="2 3" key="1">
    <citation type="submission" date="2018-04" db="EMBL/GenBank/DDBJ databases">
        <title>Novel actinobacteria from marine sediment.</title>
        <authorList>
            <person name="Ng Z.Y."/>
            <person name="Tan G.Y.A."/>
        </authorList>
    </citation>
    <scope>NUCLEOTIDE SEQUENCE [LARGE SCALE GENOMIC DNA]</scope>
    <source>
        <strain evidence="2 3">TPS81</strain>
    </source>
</reference>
<dbReference type="Pfam" id="PF13560">
    <property type="entry name" value="HTH_31"/>
    <property type="match status" value="1"/>
</dbReference>
<dbReference type="SUPFAM" id="SSF47413">
    <property type="entry name" value="lambda repressor-like DNA-binding domains"/>
    <property type="match status" value="1"/>
</dbReference>
<organism evidence="2 3">
    <name type="scientific">Marinitenerispora sediminis</name>
    <dbReference type="NCBI Taxonomy" id="1931232"/>
    <lineage>
        <taxon>Bacteria</taxon>
        <taxon>Bacillati</taxon>
        <taxon>Actinomycetota</taxon>
        <taxon>Actinomycetes</taxon>
        <taxon>Streptosporangiales</taxon>
        <taxon>Nocardiopsidaceae</taxon>
        <taxon>Marinitenerispora</taxon>
    </lineage>
</organism>